<dbReference type="PROSITE" id="PS00211">
    <property type="entry name" value="ABC_TRANSPORTER_1"/>
    <property type="match status" value="1"/>
</dbReference>
<keyword evidence="7" id="KW-1185">Reference proteome</keyword>
<dbReference type="Gene3D" id="3.40.50.300">
    <property type="entry name" value="P-loop containing nucleotide triphosphate hydrolases"/>
    <property type="match status" value="1"/>
</dbReference>
<dbReference type="PANTHER" id="PTHR43776">
    <property type="entry name" value="TRANSPORT ATP-BINDING PROTEIN"/>
    <property type="match status" value="1"/>
</dbReference>
<dbReference type="InterPro" id="IPR003439">
    <property type="entry name" value="ABC_transporter-like_ATP-bd"/>
</dbReference>
<dbReference type="Pfam" id="PF00005">
    <property type="entry name" value="ABC_tran"/>
    <property type="match status" value="1"/>
</dbReference>
<dbReference type="CDD" id="cd03257">
    <property type="entry name" value="ABC_NikE_OppD_transporters"/>
    <property type="match status" value="1"/>
</dbReference>
<dbReference type="PROSITE" id="PS50893">
    <property type="entry name" value="ABC_TRANSPORTER_2"/>
    <property type="match status" value="1"/>
</dbReference>
<keyword evidence="3" id="KW-0547">Nucleotide-binding</keyword>
<dbReference type="EMBL" id="JACJLL010000165">
    <property type="protein sequence ID" value="MBM6820790.1"/>
    <property type="molecule type" value="Genomic_DNA"/>
</dbReference>
<dbReference type="SUPFAM" id="SSF52540">
    <property type="entry name" value="P-loop containing nucleoside triphosphate hydrolases"/>
    <property type="match status" value="1"/>
</dbReference>
<protein>
    <submittedName>
        <fullName evidence="6">ABC transporter ATP-binding protein</fullName>
    </submittedName>
</protein>
<feature type="non-terminal residue" evidence="6">
    <location>
        <position position="186"/>
    </location>
</feature>
<reference evidence="6 7" key="1">
    <citation type="journal article" date="2021" name="Sci. Rep.">
        <title>The distribution of antibiotic resistance genes in chicken gut microbiota commensals.</title>
        <authorList>
            <person name="Juricova H."/>
            <person name="Matiasovicova J."/>
            <person name="Kubasova T."/>
            <person name="Cejkova D."/>
            <person name="Rychlik I."/>
        </authorList>
    </citation>
    <scope>NUCLEOTIDE SEQUENCE [LARGE SCALE GENOMIC DNA]</scope>
    <source>
        <strain evidence="6 7">An435</strain>
    </source>
</reference>
<evidence type="ECO:0000256" key="3">
    <source>
        <dbReference type="ARBA" id="ARBA00022741"/>
    </source>
</evidence>
<evidence type="ECO:0000256" key="4">
    <source>
        <dbReference type="ARBA" id="ARBA00022840"/>
    </source>
</evidence>
<keyword evidence="2" id="KW-0813">Transport</keyword>
<comment type="similarity">
    <text evidence="1">Belongs to the ABC transporter superfamily.</text>
</comment>
<evidence type="ECO:0000313" key="6">
    <source>
        <dbReference type="EMBL" id="MBM6820790.1"/>
    </source>
</evidence>
<dbReference type="RefSeq" id="WP_204572710.1">
    <property type="nucleotide sequence ID" value="NZ_JACJLL010000165.1"/>
</dbReference>
<evidence type="ECO:0000256" key="1">
    <source>
        <dbReference type="ARBA" id="ARBA00005417"/>
    </source>
</evidence>
<comment type="caution">
    <text evidence="6">The sequence shown here is derived from an EMBL/GenBank/DDBJ whole genome shotgun (WGS) entry which is preliminary data.</text>
</comment>
<dbReference type="Proteomes" id="UP000767334">
    <property type="component" value="Unassembled WGS sequence"/>
</dbReference>
<evidence type="ECO:0000256" key="2">
    <source>
        <dbReference type="ARBA" id="ARBA00022448"/>
    </source>
</evidence>
<keyword evidence="4 6" id="KW-0067">ATP-binding</keyword>
<sequence>MESKSLLEIKNLKQYFKLNKNKIVKAIDNLSLEIYKGEFLGLVGESGSGKSTLGKSIVGINKITDGKIIYNGVELSSNNKLQKKLVSERMQFIFQDSTSSLNSRMTIGDIISEPLKIKKVYKNRIDREKKVHEMMNLVGLDKEYINKYPYDFSGGQRQRVAIARALSTNPEFIIADEPIASLDISM</sequence>
<dbReference type="InterPro" id="IPR050319">
    <property type="entry name" value="ABC_transp_ATP-bind"/>
</dbReference>
<organism evidence="6 7">
    <name type="scientific">Clostridium saudiense</name>
    <dbReference type="NCBI Taxonomy" id="1414720"/>
    <lineage>
        <taxon>Bacteria</taxon>
        <taxon>Bacillati</taxon>
        <taxon>Bacillota</taxon>
        <taxon>Clostridia</taxon>
        <taxon>Eubacteriales</taxon>
        <taxon>Clostridiaceae</taxon>
        <taxon>Clostridium</taxon>
    </lineage>
</organism>
<dbReference type="PANTHER" id="PTHR43776:SF7">
    <property type="entry name" value="D,D-DIPEPTIDE TRANSPORT ATP-BINDING PROTEIN DDPF-RELATED"/>
    <property type="match status" value="1"/>
</dbReference>
<dbReference type="InterPro" id="IPR027417">
    <property type="entry name" value="P-loop_NTPase"/>
</dbReference>
<accession>A0ABS2FJM9</accession>
<evidence type="ECO:0000313" key="7">
    <source>
        <dbReference type="Proteomes" id="UP000767334"/>
    </source>
</evidence>
<dbReference type="InterPro" id="IPR017871">
    <property type="entry name" value="ABC_transporter-like_CS"/>
</dbReference>
<name>A0ABS2FJM9_9CLOT</name>
<dbReference type="GO" id="GO:0005524">
    <property type="term" value="F:ATP binding"/>
    <property type="evidence" value="ECO:0007669"/>
    <property type="project" value="UniProtKB-KW"/>
</dbReference>
<proteinExistence type="inferred from homology"/>
<feature type="domain" description="ABC transporter" evidence="5">
    <location>
        <begin position="7"/>
        <end position="186"/>
    </location>
</feature>
<evidence type="ECO:0000259" key="5">
    <source>
        <dbReference type="PROSITE" id="PS50893"/>
    </source>
</evidence>
<gene>
    <name evidence="6" type="ORF">H6A19_15850</name>
</gene>